<dbReference type="HOGENOM" id="CLU_163967_2_0_9"/>
<dbReference type="AlphaFoldDB" id="F0EN97"/>
<dbReference type="Proteomes" id="UP000004835">
    <property type="component" value="Unassembled WGS sequence"/>
</dbReference>
<evidence type="ECO:0000313" key="3">
    <source>
        <dbReference type="Proteomes" id="UP000004835"/>
    </source>
</evidence>
<comment type="caution">
    <text evidence="2">The sequence shown here is derived from an EMBL/GenBank/DDBJ whole genome shotgun (WGS) entry which is preliminary data.</text>
</comment>
<dbReference type="InterPro" id="IPR035903">
    <property type="entry name" value="HesB-like_dom_sf"/>
</dbReference>
<evidence type="ECO:0000256" key="1">
    <source>
        <dbReference type="ARBA" id="ARBA00006718"/>
    </source>
</evidence>
<evidence type="ECO:0000313" key="2">
    <source>
        <dbReference type="EMBL" id="EGC68299.1"/>
    </source>
</evidence>
<sequence>MKKMNLTISPEAMQWFKKELVVDQGSGIRFFGKIYGKTQVHDGFSVGMSVDKPERPIVEQTIDGLLFFIDEADEWFFKGYNLTVDYDQTLDEPKYDFSEDKK</sequence>
<reference evidence="2 3" key="1">
    <citation type="submission" date="2011-01" db="EMBL/GenBank/DDBJ databases">
        <authorList>
            <person name="Muzny D."/>
            <person name="Qin X."/>
            <person name="Deng J."/>
            <person name="Jiang H."/>
            <person name="Liu Y."/>
            <person name="Qu J."/>
            <person name="Song X.-Z."/>
            <person name="Zhang L."/>
            <person name="Thornton R."/>
            <person name="Coyle M."/>
            <person name="Francisco L."/>
            <person name="Jackson L."/>
            <person name="Javaid M."/>
            <person name="Korchina V."/>
            <person name="Kovar C."/>
            <person name="Mata R."/>
            <person name="Mathew T."/>
            <person name="Ngo R."/>
            <person name="Nguyen L."/>
            <person name="Nguyen N."/>
            <person name="Okwuonu G."/>
            <person name="Ongeri F."/>
            <person name="Pham C."/>
            <person name="Simmons D."/>
            <person name="Wilczek-Boney K."/>
            <person name="Hale W."/>
            <person name="Jakkamsetti A."/>
            <person name="Pham P."/>
            <person name="Ruth R."/>
            <person name="San Lucas F."/>
            <person name="Warren J."/>
            <person name="Zhang J."/>
            <person name="Zhao Z."/>
            <person name="Zhou C."/>
            <person name="Zhu D."/>
            <person name="Lee S."/>
            <person name="Bess C."/>
            <person name="Blankenburg K."/>
            <person name="Forbes L."/>
            <person name="Fu Q."/>
            <person name="Gubbala S."/>
            <person name="Hirani K."/>
            <person name="Jayaseelan J.C."/>
            <person name="Lara F."/>
            <person name="Munidasa M."/>
            <person name="Palculict T."/>
            <person name="Patil S."/>
            <person name="Pu L.-L."/>
            <person name="Saada N."/>
            <person name="Tang L."/>
            <person name="Weissenberger G."/>
            <person name="Zhu Y."/>
            <person name="Hemphill L."/>
            <person name="Shang Y."/>
            <person name="Youmans B."/>
            <person name="Ayvaz T."/>
            <person name="Ross M."/>
            <person name="Santibanez J."/>
            <person name="Aqrawi P."/>
            <person name="Gross S."/>
            <person name="Joshi V."/>
            <person name="Fowler G."/>
            <person name="Nazareth L."/>
            <person name="Reid J."/>
            <person name="Worley K."/>
            <person name="Petrosino J."/>
            <person name="Highlander S."/>
            <person name="Gibbs R."/>
        </authorList>
    </citation>
    <scope>NUCLEOTIDE SEQUENCE [LARGE SCALE GENOMIC DNA]</scope>
    <source>
        <strain evidence="2 3">ATCC 12755</strain>
    </source>
</reference>
<dbReference type="EMBL" id="AEWT01000030">
    <property type="protein sequence ID" value="EGC68299.1"/>
    <property type="molecule type" value="Genomic_DNA"/>
</dbReference>
<dbReference type="SUPFAM" id="SSF89360">
    <property type="entry name" value="HesB-like domain"/>
    <property type="match status" value="1"/>
</dbReference>
<gene>
    <name evidence="2" type="ORF">HMPREF9087_2889</name>
</gene>
<comment type="similarity">
    <text evidence="1">Belongs to the HesB/IscA family.</text>
</comment>
<accession>F0EN97</accession>
<protein>
    <submittedName>
        <fullName evidence="2">HesB-like protein</fullName>
    </submittedName>
</protein>
<dbReference type="PIRSF" id="PIRSF034852">
    <property type="entry name" value="UCP034852"/>
    <property type="match status" value="1"/>
</dbReference>
<name>F0EN97_ENTCA</name>
<proteinExistence type="inferred from homology"/>
<organism evidence="2 3">
    <name type="scientific">Enterococcus casseliflavus ATCC 12755</name>
    <dbReference type="NCBI Taxonomy" id="888066"/>
    <lineage>
        <taxon>Bacteria</taxon>
        <taxon>Bacillati</taxon>
        <taxon>Bacillota</taxon>
        <taxon>Bacilli</taxon>
        <taxon>Lactobacillales</taxon>
        <taxon>Enterococcaceae</taxon>
        <taxon>Enterococcus</taxon>
    </lineage>
</organism>
<dbReference type="InterPro" id="IPR008326">
    <property type="entry name" value="PdhI-like"/>
</dbReference>